<evidence type="ECO:0000313" key="3">
    <source>
        <dbReference type="EMBL" id="CAB4862338.1"/>
    </source>
</evidence>
<evidence type="ECO:0000259" key="2">
    <source>
        <dbReference type="PROSITE" id="PS50853"/>
    </source>
</evidence>
<name>A0A6J7CZV7_9ZZZZ</name>
<reference evidence="3" key="1">
    <citation type="submission" date="2020-05" db="EMBL/GenBank/DDBJ databases">
        <authorList>
            <person name="Chiriac C."/>
            <person name="Salcher M."/>
            <person name="Ghai R."/>
            <person name="Kavagutti S V."/>
        </authorList>
    </citation>
    <scope>NUCLEOTIDE SEQUENCE</scope>
</reference>
<feature type="domain" description="Fibronectin type-III" evidence="2">
    <location>
        <begin position="121"/>
        <end position="211"/>
    </location>
</feature>
<keyword evidence="1" id="KW-1133">Transmembrane helix</keyword>
<evidence type="ECO:0000256" key="1">
    <source>
        <dbReference type="SAM" id="Phobius"/>
    </source>
</evidence>
<dbReference type="SMART" id="SM00060">
    <property type="entry name" value="FN3"/>
    <property type="match status" value="1"/>
</dbReference>
<dbReference type="PROSITE" id="PS50853">
    <property type="entry name" value="FN3"/>
    <property type="match status" value="1"/>
</dbReference>
<dbReference type="CDD" id="cd00063">
    <property type="entry name" value="FN3"/>
    <property type="match status" value="1"/>
</dbReference>
<protein>
    <submittedName>
        <fullName evidence="3">Unannotated protein</fullName>
    </submittedName>
</protein>
<feature type="transmembrane region" description="Helical" evidence="1">
    <location>
        <begin position="218"/>
        <end position="238"/>
    </location>
</feature>
<proteinExistence type="predicted"/>
<keyword evidence="1" id="KW-0812">Transmembrane</keyword>
<dbReference type="InterPro" id="IPR003961">
    <property type="entry name" value="FN3_dom"/>
</dbReference>
<dbReference type="EMBL" id="CAFBLH010000011">
    <property type="protein sequence ID" value="CAB4862338.1"/>
    <property type="molecule type" value="Genomic_DNA"/>
</dbReference>
<dbReference type="AlphaFoldDB" id="A0A6J7CZV7"/>
<dbReference type="InterPro" id="IPR036116">
    <property type="entry name" value="FN3_sf"/>
</dbReference>
<dbReference type="Pfam" id="PF00041">
    <property type="entry name" value="fn3"/>
    <property type="match status" value="1"/>
</dbReference>
<organism evidence="3">
    <name type="scientific">freshwater metagenome</name>
    <dbReference type="NCBI Taxonomy" id="449393"/>
    <lineage>
        <taxon>unclassified sequences</taxon>
        <taxon>metagenomes</taxon>
        <taxon>ecological metagenomes</taxon>
    </lineage>
</organism>
<sequence>MVSLFVLTVLAGNIPLAIAIEDEPIVATSADIQTLKTCSSLDSKKIRVLREGSKCHLYTEALAIWRNSPTLEDLTSKFPVTTLQTCAGKSPAIRSYILIRDDCKKFHEATTWHRWLKLPNTPEIESVEALNESTALITLKPMAEIPDAPITFFTVTTHPDEVTTRGLPTEITKYYVTGLNEQKTYTFTITATNADGESPVSLESKVLTTPAIPEVIPAGPGLLSVITTAVLLLIFFFYRRFNSALD</sequence>
<dbReference type="InterPro" id="IPR013783">
    <property type="entry name" value="Ig-like_fold"/>
</dbReference>
<accession>A0A6J7CZV7</accession>
<dbReference type="SUPFAM" id="SSF49265">
    <property type="entry name" value="Fibronectin type III"/>
    <property type="match status" value="1"/>
</dbReference>
<keyword evidence="1" id="KW-0472">Membrane</keyword>
<gene>
    <name evidence="3" type="ORF">UFOPK3342_00492</name>
</gene>
<dbReference type="Gene3D" id="2.60.40.10">
    <property type="entry name" value="Immunoglobulins"/>
    <property type="match status" value="1"/>
</dbReference>